<evidence type="ECO:0000259" key="1">
    <source>
        <dbReference type="Pfam" id="PF05272"/>
    </source>
</evidence>
<dbReference type="InterPro" id="IPR007936">
    <property type="entry name" value="VapE-like_dom"/>
</dbReference>
<proteinExistence type="predicted"/>
<accession>A0AB37GD72</accession>
<evidence type="ECO:0000313" key="5">
    <source>
        <dbReference type="Proteomes" id="UP000595198"/>
    </source>
</evidence>
<name>A0AB37GD72_CORAY</name>
<keyword evidence="5" id="KW-1185">Reference proteome</keyword>
<sequence>MTITSRELKIAEAPTRLATNWTNEKVTWQALTARLQDAAISPNTVAQYQALSKAKQADAKDVGGFVGGHLAEGRRKNGHVLARSIITLDIDYPPEDFLDNLDDYLLNIGGALYSTHSHAPGHERYRLVIPLTRDVTAEEYEAVARKIAADISIDIFDDTTYEPHRLMYWPSRPIDAPFVYKETPYNWVNPDDVLAEYDDWRDVTTWPVSSRQTDRLNRTVGQQADPLTKPGMVGAFCRAHTIHDAISTFLADVYRPTTGGRYTYIAGESTNGVVTYGDKFAYSHHGTDPAGGQLCNAFDLVRIHLFGTDDTDAKPGTPTHRLPSYKRMLDMAKNDEATNRQYADELREQVTADFTDNDQQPDTSWLEKIARKNNGAIEESLGNIALIITNDPGLQEIRYNQLSETIDVRDPQKLPWQQVKPGWSDTDIAQLKLYLEDRYQLYSSTKTMEALDIAAGTRAYHPIRDYLDHLPDWDGVQRIDTLLVDYLGADNTDYVRTVTRKTLIAAVRRIYRPGTKFDTVLILSGPQGTGKSTLFAKLAGDWFSDALSLTDMKDKTGSEKLQGYWIHELGELAGMRKMEVEVVKGFISRTDDKYRASYARVVESHPRQCIIVGSTNAENGFLRDVTGNRRFWPVAITGESERKTWGLDSETVGQIWAEALAAHRAGEPLHLTGALAEDATRAQDAAIETDERVGVVQEYLDTDLPAGWREMTVPQRRAYLAGHAPSAEFGGDQGALFPRMEVSNAEIWSECFGNEPGDMQPKDSYAISAIMKKLDGWEKPGNRGGFKRVFPYGKQRIYRRKVEQPPF</sequence>
<feature type="domain" description="Virulence-associated protein E-like" evidence="1">
    <location>
        <begin position="468"/>
        <end position="685"/>
    </location>
</feature>
<dbReference type="Proteomes" id="UP000595198">
    <property type="component" value="Chromosome"/>
</dbReference>
<evidence type="ECO:0000313" key="3">
    <source>
        <dbReference type="EMBL" id="QQB83762.1"/>
    </source>
</evidence>
<dbReference type="EMBL" id="CP065628">
    <property type="protein sequence ID" value="QPR31885.1"/>
    <property type="molecule type" value="Genomic_DNA"/>
</dbReference>
<dbReference type="PANTHER" id="PTHR34985">
    <property type="entry name" value="SLR0554 PROTEIN"/>
    <property type="match status" value="1"/>
</dbReference>
<evidence type="ECO:0000313" key="2">
    <source>
        <dbReference type="EMBL" id="QPR31885.1"/>
    </source>
</evidence>
<dbReference type="Proteomes" id="UP000594774">
    <property type="component" value="Chromosome"/>
</dbReference>
<dbReference type="EMBL" id="CP066023">
    <property type="protein sequence ID" value="QQB83762.1"/>
    <property type="molecule type" value="Genomic_DNA"/>
</dbReference>
<dbReference type="AlphaFoldDB" id="A0AB37GD72"/>
<evidence type="ECO:0000313" key="4">
    <source>
        <dbReference type="Proteomes" id="UP000594774"/>
    </source>
</evidence>
<gene>
    <name evidence="2" type="ORF">I6G95_05610</name>
    <name evidence="3" type="ORF">I6H48_06175</name>
</gene>
<protein>
    <recommendedName>
        <fullName evidence="1">Virulence-associated protein E-like domain-containing protein</fullName>
    </recommendedName>
</protein>
<dbReference type="RefSeq" id="WP_197915296.1">
    <property type="nucleotide sequence ID" value="NZ_CP065628.1"/>
</dbReference>
<organism evidence="2 4">
    <name type="scientific">Corynebacterium amycolatum</name>
    <dbReference type="NCBI Taxonomy" id="43765"/>
    <lineage>
        <taxon>Bacteria</taxon>
        <taxon>Bacillati</taxon>
        <taxon>Actinomycetota</taxon>
        <taxon>Actinomycetes</taxon>
        <taxon>Mycobacteriales</taxon>
        <taxon>Corynebacteriaceae</taxon>
        <taxon>Corynebacterium</taxon>
    </lineage>
</organism>
<dbReference type="SUPFAM" id="SSF52540">
    <property type="entry name" value="P-loop containing nucleoside triphosphate hydrolases"/>
    <property type="match status" value="1"/>
</dbReference>
<dbReference type="Pfam" id="PF05272">
    <property type="entry name" value="VapE-like_dom"/>
    <property type="match status" value="1"/>
</dbReference>
<dbReference type="PANTHER" id="PTHR34985:SF1">
    <property type="entry name" value="SLR0554 PROTEIN"/>
    <property type="match status" value="1"/>
</dbReference>
<dbReference type="InterPro" id="IPR027417">
    <property type="entry name" value="P-loop_NTPase"/>
</dbReference>
<reference evidence="4 5" key="1">
    <citation type="submission" date="2020-12" db="EMBL/GenBank/DDBJ databases">
        <title>FDA dAtabase for Regulatory Grade micrObial Sequences (FDA-ARGOS): Supporting development and validation of Infectious Disease Dx tests.</title>
        <authorList>
            <person name="Sproer C."/>
            <person name="Gronow S."/>
            <person name="Severitt S."/>
            <person name="Schroder I."/>
            <person name="Tallon L."/>
            <person name="Sadzewicz L."/>
            <person name="Zhao X."/>
            <person name="Boylan J."/>
            <person name="Ott S."/>
            <person name="Bowen H."/>
            <person name="Vavikolanu K."/>
            <person name="Mehta A."/>
            <person name="Aluvathingal J."/>
            <person name="Nadendla S."/>
            <person name="Lowell S."/>
            <person name="Myers T."/>
            <person name="Yan Y."/>
            <person name="Sichtig H."/>
        </authorList>
    </citation>
    <scope>NUCLEOTIDE SEQUENCE [LARGE SCALE GENOMIC DNA]</scope>
    <source>
        <strain evidence="2 4">FDAARGOS_938</strain>
        <strain evidence="3 5">FDAARGOS_991</strain>
    </source>
</reference>